<organism evidence="2 3">
    <name type="scientific">Escherichia coli O1:K1 / APEC</name>
    <dbReference type="NCBI Taxonomy" id="405955"/>
    <lineage>
        <taxon>Bacteria</taxon>
        <taxon>Pseudomonadati</taxon>
        <taxon>Pseudomonadota</taxon>
        <taxon>Gammaproteobacteria</taxon>
        <taxon>Enterobacterales</taxon>
        <taxon>Enterobacteriaceae</taxon>
        <taxon>Escherichia</taxon>
    </lineage>
</organism>
<dbReference type="AlphaFoldDB" id="A0A0H2XJP2"/>
<dbReference type="Proteomes" id="UP000008216">
    <property type="component" value="Plasmid pAPEC-O1-ColBM"/>
</dbReference>
<proteinExistence type="predicted"/>
<dbReference type="KEGG" id="ecv:APECO1_O1CoBM80"/>
<geneLocation type="plasmid" evidence="2 3">
    <name>pAPEC-O1-ColBM</name>
</geneLocation>
<evidence type="ECO:0000313" key="2">
    <source>
        <dbReference type="EMBL" id="ABD51650.1"/>
    </source>
</evidence>
<dbReference type="EMBL" id="DQ381420">
    <property type="protein sequence ID" value="ABD51650.1"/>
    <property type="molecule type" value="Genomic_DNA"/>
</dbReference>
<evidence type="ECO:0000256" key="1">
    <source>
        <dbReference type="SAM" id="MobiDB-lite"/>
    </source>
</evidence>
<gene>
    <name evidence="2" type="primary">vagD</name>
    <name evidence="2" type="ORF">APECO1_O1CoBM80</name>
</gene>
<feature type="compositionally biased region" description="Low complexity" evidence="1">
    <location>
        <begin position="206"/>
        <end position="220"/>
    </location>
</feature>
<name>A0A0H2XJP2_ECOK1</name>
<evidence type="ECO:0000313" key="3">
    <source>
        <dbReference type="Proteomes" id="UP000008216"/>
    </source>
</evidence>
<sequence>MAFFYSFIYRCLKERPAAPDRLFCFTALSYPVFQHKTRYPLKLSHIIRHQNGTGSDGVSGYRRVVRTDRRAGETQCHLNLRGRIHRGAVPRQDGIEPLTERVNQLHVAWRGLRTGGTEAHLGVGDGRDHDTVTAQHRLLQVLKQCFRLLAHDERADVRVEHIDLVHRLTRPSSLTTSSRSVIKSGSAFSSSRNEPQVGRTGRRMMLSPSRTISSSLTPSKSRSRGRRIARLLPFLKMDTVLMILSRVSVDM</sequence>
<keyword evidence="2" id="KW-0614">Plasmid</keyword>
<accession>A0A0H2XJP2</accession>
<feature type="compositionally biased region" description="Polar residues" evidence="1">
    <location>
        <begin position="181"/>
        <end position="194"/>
    </location>
</feature>
<feature type="region of interest" description="Disordered" evidence="1">
    <location>
        <begin position="176"/>
        <end position="224"/>
    </location>
</feature>
<protein>
    <submittedName>
        <fullName evidence="2">VagD</fullName>
    </submittedName>
</protein>
<dbReference type="HOGENOM" id="CLU_1105777_0_0_6"/>
<reference evidence="2 3" key="1">
    <citation type="journal article" date="2006" name="J. Bacteriol.">
        <title>Complete DNA sequence of a ColBM plasmid from avian pathogenic Escherichia coli suggests that it evolved from closely related ColV virulence plasmids.</title>
        <authorList>
            <person name="Johnson T.J."/>
            <person name="Johnson S.J."/>
            <person name="Nolan L.K."/>
        </authorList>
    </citation>
    <scope>NUCLEOTIDE SEQUENCE [LARGE SCALE GENOMIC DNA]</scope>
    <source>
        <strain evidence="2">APEC O1</strain>
        <plasmid evidence="3">pAPEC-O1-ColBM</plasmid>
    </source>
</reference>
<keyword evidence="3" id="KW-1185">Reference proteome</keyword>